<evidence type="ECO:0000313" key="1">
    <source>
        <dbReference type="EMBL" id="MPD06012.1"/>
    </source>
</evidence>
<dbReference type="AlphaFoldDB" id="A0A5B7K6J6"/>
<accession>A0A5B7K6J6</accession>
<sequence>MDRFLLERTVILAQERKVRQIKSSLPSKPSGAKADKRLDEIEEQLKWLSMNHWKRRPPPPTSSYCLYCRATPHNPSKCLKRPEPGSCYDCLRLNCRKGQPNCPDRTNCQR</sequence>
<organism evidence="1 2">
    <name type="scientific">Portunus trituberculatus</name>
    <name type="common">Swimming crab</name>
    <name type="synonym">Neptunus trituberculatus</name>
    <dbReference type="NCBI Taxonomy" id="210409"/>
    <lineage>
        <taxon>Eukaryota</taxon>
        <taxon>Metazoa</taxon>
        <taxon>Ecdysozoa</taxon>
        <taxon>Arthropoda</taxon>
        <taxon>Crustacea</taxon>
        <taxon>Multicrustacea</taxon>
        <taxon>Malacostraca</taxon>
        <taxon>Eumalacostraca</taxon>
        <taxon>Eucarida</taxon>
        <taxon>Decapoda</taxon>
        <taxon>Pleocyemata</taxon>
        <taxon>Brachyura</taxon>
        <taxon>Eubrachyura</taxon>
        <taxon>Portunoidea</taxon>
        <taxon>Portunidae</taxon>
        <taxon>Portuninae</taxon>
        <taxon>Portunus</taxon>
    </lineage>
</organism>
<keyword evidence="2" id="KW-1185">Reference proteome</keyword>
<dbReference type="Proteomes" id="UP000324222">
    <property type="component" value="Unassembled WGS sequence"/>
</dbReference>
<evidence type="ECO:0000313" key="2">
    <source>
        <dbReference type="Proteomes" id="UP000324222"/>
    </source>
</evidence>
<comment type="caution">
    <text evidence="1">The sequence shown here is derived from an EMBL/GenBank/DDBJ whole genome shotgun (WGS) entry which is preliminary data.</text>
</comment>
<protein>
    <submittedName>
        <fullName evidence="1">Uncharacterized protein</fullName>
    </submittedName>
</protein>
<gene>
    <name evidence="1" type="ORF">E2C01_101789</name>
</gene>
<reference evidence="1 2" key="1">
    <citation type="submission" date="2019-05" db="EMBL/GenBank/DDBJ databases">
        <title>Another draft genome of Portunus trituberculatus and its Hox gene families provides insights of decapod evolution.</title>
        <authorList>
            <person name="Jeong J.-H."/>
            <person name="Song I."/>
            <person name="Kim S."/>
            <person name="Choi T."/>
            <person name="Kim D."/>
            <person name="Ryu S."/>
            <person name="Kim W."/>
        </authorList>
    </citation>
    <scope>NUCLEOTIDE SEQUENCE [LARGE SCALE GENOMIC DNA]</scope>
    <source>
        <tissue evidence="1">Muscle</tissue>
    </source>
</reference>
<dbReference type="EMBL" id="VSRR010148925">
    <property type="protein sequence ID" value="MPD06012.1"/>
    <property type="molecule type" value="Genomic_DNA"/>
</dbReference>
<proteinExistence type="predicted"/>
<name>A0A5B7K6J6_PORTR</name>